<evidence type="ECO:0000256" key="1">
    <source>
        <dbReference type="SAM" id="Phobius"/>
    </source>
</evidence>
<dbReference type="Pfam" id="PF04773">
    <property type="entry name" value="FecR"/>
    <property type="match status" value="1"/>
</dbReference>
<keyword evidence="5" id="KW-1185">Reference proteome</keyword>
<dbReference type="Proteomes" id="UP001321305">
    <property type="component" value="Chromosome"/>
</dbReference>
<proteinExistence type="predicted"/>
<evidence type="ECO:0000313" key="4">
    <source>
        <dbReference type="EMBL" id="WWC83811.1"/>
    </source>
</evidence>
<evidence type="ECO:0000259" key="3">
    <source>
        <dbReference type="Pfam" id="PF16344"/>
    </source>
</evidence>
<dbReference type="InterPro" id="IPR032508">
    <property type="entry name" value="FecR_C"/>
</dbReference>
<organism evidence="4 5">
    <name type="scientific">Mycovorax composti</name>
    <dbReference type="NCBI Taxonomy" id="2962693"/>
    <lineage>
        <taxon>Bacteria</taxon>
        <taxon>Pseudomonadati</taxon>
        <taxon>Bacteroidota</taxon>
        <taxon>Chitinophagia</taxon>
        <taxon>Chitinophagales</taxon>
        <taxon>Chitinophagaceae</taxon>
        <taxon>Mycovorax</taxon>
    </lineage>
</organism>
<dbReference type="InterPro" id="IPR012373">
    <property type="entry name" value="Ferrdict_sens_TM"/>
</dbReference>
<gene>
    <name evidence="4" type="ORF">PIECOFPK_01540</name>
</gene>
<dbReference type="Gene3D" id="3.55.50.30">
    <property type="match status" value="1"/>
</dbReference>
<dbReference type="Gene3D" id="2.60.120.1440">
    <property type="match status" value="1"/>
</dbReference>
<dbReference type="EMBL" id="CP144143">
    <property type="protein sequence ID" value="WWC83811.1"/>
    <property type="molecule type" value="Genomic_DNA"/>
</dbReference>
<feature type="transmembrane region" description="Helical" evidence="1">
    <location>
        <begin position="77"/>
        <end position="96"/>
    </location>
</feature>
<name>A0ABZ2EKF0_9BACT</name>
<evidence type="ECO:0008006" key="6">
    <source>
        <dbReference type="Google" id="ProtNLM"/>
    </source>
</evidence>
<dbReference type="InterPro" id="IPR006860">
    <property type="entry name" value="FecR"/>
</dbReference>
<protein>
    <recommendedName>
        <fullName evidence="6">FecR family protein</fullName>
    </recommendedName>
</protein>
<reference evidence="5" key="1">
    <citation type="submission" date="2024-01" db="EMBL/GenBank/DDBJ databases">
        <title>Mycovorax composti gen. nov. sp. nov., a member of the family Chitinophagaceae isolated from button mushroom compost.</title>
        <authorList>
            <person name="Thai M."/>
            <person name="Bell T.L."/>
            <person name="Kertesz M.A."/>
        </authorList>
    </citation>
    <scope>NUCLEOTIDE SEQUENCE [LARGE SCALE GENOMIC DNA]</scope>
    <source>
        <strain evidence="5">C216</strain>
    </source>
</reference>
<keyword evidence="1" id="KW-0472">Membrane</keyword>
<feature type="domain" description="Protein FecR C-terminal" evidence="3">
    <location>
        <begin position="280"/>
        <end position="341"/>
    </location>
</feature>
<dbReference type="Pfam" id="PF16344">
    <property type="entry name" value="FecR_C"/>
    <property type="match status" value="1"/>
</dbReference>
<feature type="domain" description="FecR protein" evidence="2">
    <location>
        <begin position="119"/>
        <end position="206"/>
    </location>
</feature>
<evidence type="ECO:0000313" key="5">
    <source>
        <dbReference type="Proteomes" id="UP001321305"/>
    </source>
</evidence>
<dbReference type="PANTHER" id="PTHR30273">
    <property type="entry name" value="PERIPLASMIC SIGNAL SENSOR AND SIGMA FACTOR ACTIVATOR FECR-RELATED"/>
    <property type="match status" value="1"/>
</dbReference>
<evidence type="ECO:0000259" key="2">
    <source>
        <dbReference type="Pfam" id="PF04773"/>
    </source>
</evidence>
<keyword evidence="1" id="KW-0812">Transmembrane</keyword>
<sequence length="345" mass="39195">MGNSPDQHKIEDFLANRSMPPDADEVHAYLSTHPEALDAIRLMEDVDPYEIVERPYEEKIKGLNRVFARKRLFISTIRWLAAACIVGGLIIGAIIWRKVINERPVEGGTTAIVVNNPNTGMLHYFLPDSSVAVLDKDAAISFQSDYILHRTVYVTSGNVLFRVRKNSDSPFSVIANGISTTAIGTQFWVQKISNDVLTVTLTEGKVYIHSVDSSFRMDTVFLTPGQSCYINKPFGTVHIAEDRLNKERAYKKTNVNRQTFIEEQNTIVWTNDKMLLMGPKLKNVLINLEKRYHVKIVALDTSIYDASITGQIFYNDSLETLIRAICDLNKLVYERDKDTIYLKRN</sequence>
<keyword evidence="1" id="KW-1133">Transmembrane helix</keyword>
<accession>A0ABZ2EKF0</accession>
<dbReference type="PANTHER" id="PTHR30273:SF2">
    <property type="entry name" value="PROTEIN FECR"/>
    <property type="match status" value="1"/>
</dbReference>
<dbReference type="RefSeq" id="WP_409965508.1">
    <property type="nucleotide sequence ID" value="NZ_CP144143.1"/>
</dbReference>